<dbReference type="AlphaFoldDB" id="A0A1R3KJQ7"/>
<comment type="caution">
    <text evidence="1">The sequence shown here is derived from an EMBL/GenBank/DDBJ whole genome shotgun (WGS) entry which is preliminary data.</text>
</comment>
<dbReference type="Proteomes" id="UP000187203">
    <property type="component" value="Unassembled WGS sequence"/>
</dbReference>
<evidence type="ECO:0000313" key="1">
    <source>
        <dbReference type="EMBL" id="OMP07343.1"/>
    </source>
</evidence>
<proteinExistence type="predicted"/>
<protein>
    <submittedName>
        <fullName evidence="1">DNA binding protein</fullName>
    </submittedName>
</protein>
<organism evidence="1 2">
    <name type="scientific">Corchorus olitorius</name>
    <dbReference type="NCBI Taxonomy" id="93759"/>
    <lineage>
        <taxon>Eukaryota</taxon>
        <taxon>Viridiplantae</taxon>
        <taxon>Streptophyta</taxon>
        <taxon>Embryophyta</taxon>
        <taxon>Tracheophyta</taxon>
        <taxon>Spermatophyta</taxon>
        <taxon>Magnoliopsida</taxon>
        <taxon>eudicotyledons</taxon>
        <taxon>Gunneridae</taxon>
        <taxon>Pentapetalae</taxon>
        <taxon>rosids</taxon>
        <taxon>malvids</taxon>
        <taxon>Malvales</taxon>
        <taxon>Malvaceae</taxon>
        <taxon>Grewioideae</taxon>
        <taxon>Apeibeae</taxon>
        <taxon>Corchorus</taxon>
    </lineage>
</organism>
<gene>
    <name evidence="1" type="ORF">COLO4_07422</name>
</gene>
<keyword evidence="2" id="KW-1185">Reference proteome</keyword>
<dbReference type="EMBL" id="AWUE01013291">
    <property type="protein sequence ID" value="OMP07343.1"/>
    <property type="molecule type" value="Genomic_DNA"/>
</dbReference>
<name>A0A1R3KJQ7_9ROSI</name>
<sequence>MATRFVPVPHGTGISQATADKIRNLQKLVAWDKKMDTVSIFRFGSAGVGEIFGCLGVEGKKGMT</sequence>
<reference evidence="2" key="1">
    <citation type="submission" date="2013-09" db="EMBL/GenBank/DDBJ databases">
        <title>Corchorus olitorius genome sequencing.</title>
        <authorList>
            <person name="Alam M."/>
            <person name="Haque M.S."/>
            <person name="Islam M.S."/>
            <person name="Emdad E.M."/>
            <person name="Islam M.M."/>
            <person name="Ahmed B."/>
            <person name="Halim A."/>
            <person name="Hossen Q.M.M."/>
            <person name="Hossain M.Z."/>
            <person name="Ahmed R."/>
            <person name="Khan M.M."/>
            <person name="Islam R."/>
            <person name="Rashid M.M."/>
            <person name="Khan S.A."/>
            <person name="Rahman M.S."/>
            <person name="Alam M."/>
            <person name="Yahiya A.S."/>
            <person name="Khan M.S."/>
            <person name="Azam M.S."/>
            <person name="Haque T."/>
            <person name="Lashkar M.Z.H."/>
            <person name="Akhand A.I."/>
            <person name="Morshed G."/>
            <person name="Roy S."/>
            <person name="Uddin K.S."/>
            <person name="Rabeya T."/>
            <person name="Hossain A.S."/>
            <person name="Chowdhury A."/>
            <person name="Snigdha A.R."/>
            <person name="Mortoza M.S."/>
            <person name="Matin S.A."/>
            <person name="Hoque S.M.E."/>
            <person name="Islam M.K."/>
            <person name="Roy D.K."/>
            <person name="Haider R."/>
            <person name="Moosa M.M."/>
            <person name="Elias S.M."/>
            <person name="Hasan A.M."/>
            <person name="Jahan S."/>
            <person name="Shafiuddin M."/>
            <person name="Mahmood N."/>
            <person name="Shommy N.S."/>
        </authorList>
    </citation>
    <scope>NUCLEOTIDE SEQUENCE [LARGE SCALE GENOMIC DNA]</scope>
    <source>
        <strain evidence="2">cv. O-4</strain>
    </source>
</reference>
<accession>A0A1R3KJQ7</accession>
<evidence type="ECO:0000313" key="2">
    <source>
        <dbReference type="Proteomes" id="UP000187203"/>
    </source>
</evidence>